<gene>
    <name evidence="1" type="ORF">LUCI_2712</name>
</gene>
<evidence type="ECO:0008006" key="3">
    <source>
        <dbReference type="Google" id="ProtNLM"/>
    </source>
</evidence>
<dbReference type="NCBIfam" id="TIGR00022">
    <property type="entry name" value="YhcH/YjgK/YiaL family protein"/>
    <property type="match status" value="1"/>
</dbReference>
<dbReference type="Gene3D" id="2.60.120.370">
    <property type="entry name" value="YhcH/YjgK/YiaL"/>
    <property type="match status" value="1"/>
</dbReference>
<evidence type="ECO:0000313" key="1">
    <source>
        <dbReference type="EMBL" id="VBB07463.1"/>
    </source>
</evidence>
<dbReference type="InterPro" id="IPR037012">
    <property type="entry name" value="NanQ/TabA/YiaL_sf"/>
</dbReference>
<reference evidence="1 2" key="1">
    <citation type="submission" date="2018-06" db="EMBL/GenBank/DDBJ databases">
        <authorList>
            <person name="Strepis N."/>
        </authorList>
    </citation>
    <scope>NUCLEOTIDE SEQUENCE [LARGE SCALE GENOMIC DNA]</scope>
    <source>
        <strain evidence="1">LUCI</strain>
    </source>
</reference>
<dbReference type="SUPFAM" id="SSF51197">
    <property type="entry name" value="Clavaminate synthase-like"/>
    <property type="match status" value="1"/>
</dbReference>
<proteinExistence type="predicted"/>
<evidence type="ECO:0000313" key="2">
    <source>
        <dbReference type="Proteomes" id="UP000277811"/>
    </source>
</evidence>
<sequence length="157" mass="17536">MILGHVDNLEQEGKFLPPALVKGLQYLKNNRFSEMSPGRYDIDGDALYAMVSEYETKPKAEKKPETHAVYADIQYIAAGEEVIGFGVRTAAMVVTEDRLKEKDVVFYAAVEKETEIKLSAGMYAVFFPWDVHRPGCEAGTKSTVRKVVLKVKMSQLG</sequence>
<dbReference type="PANTHER" id="PTHR34986:SF1">
    <property type="entry name" value="PROTEIN YIAL"/>
    <property type="match status" value="1"/>
</dbReference>
<dbReference type="AlphaFoldDB" id="A0A498RBE8"/>
<dbReference type="Proteomes" id="UP000277811">
    <property type="component" value="Unassembled WGS sequence"/>
</dbReference>
<dbReference type="OrthoDB" id="9792756at2"/>
<keyword evidence="2" id="KW-1185">Reference proteome</keyword>
<dbReference type="GO" id="GO:0005829">
    <property type="term" value="C:cytosol"/>
    <property type="evidence" value="ECO:0007669"/>
    <property type="project" value="TreeGrafter"/>
</dbReference>
<accession>A0A498RBE8</accession>
<dbReference type="Pfam" id="PF04074">
    <property type="entry name" value="DUF386"/>
    <property type="match status" value="1"/>
</dbReference>
<dbReference type="RefSeq" id="WP_122628398.1">
    <property type="nucleotide sequence ID" value="NZ_UPPP01000074.1"/>
</dbReference>
<dbReference type="PANTHER" id="PTHR34986">
    <property type="entry name" value="EVOLVED BETA-GALACTOSIDASE SUBUNIT BETA"/>
    <property type="match status" value="1"/>
</dbReference>
<organism evidence="1 2">
    <name type="scientific">Lucifera butyrica</name>
    <dbReference type="NCBI Taxonomy" id="1351585"/>
    <lineage>
        <taxon>Bacteria</taxon>
        <taxon>Bacillati</taxon>
        <taxon>Bacillota</taxon>
        <taxon>Negativicutes</taxon>
        <taxon>Veillonellales</taxon>
        <taxon>Veillonellaceae</taxon>
        <taxon>Lucifera</taxon>
    </lineage>
</organism>
<protein>
    <recommendedName>
        <fullName evidence="3">YhcH/YjgK/YiaL family protein</fullName>
    </recommendedName>
</protein>
<dbReference type="InterPro" id="IPR004375">
    <property type="entry name" value="NanQ/TabA/YiaL"/>
</dbReference>
<name>A0A498RBE8_9FIRM</name>
<dbReference type="EMBL" id="UPPP01000074">
    <property type="protein sequence ID" value="VBB07463.1"/>
    <property type="molecule type" value="Genomic_DNA"/>
</dbReference>